<dbReference type="PANTHER" id="PTHR24364">
    <property type="entry name" value="LP06937P"/>
    <property type="match status" value="1"/>
</dbReference>
<dbReference type="SUPFAM" id="SSF52058">
    <property type="entry name" value="L domain-like"/>
    <property type="match status" value="1"/>
</dbReference>
<evidence type="ECO:0000313" key="5">
    <source>
        <dbReference type="Proteomes" id="UP000820818"/>
    </source>
</evidence>
<comment type="caution">
    <text evidence="4">The sequence shown here is derived from an EMBL/GenBank/DDBJ whole genome shotgun (WGS) entry which is preliminary data.</text>
</comment>
<sequence>MQSVAYLLTSATGTGLLVFSSCISFITVTLTVNAQNPTCPTGGPAANCNCRVESPGFSIECDGSYADPEEVREYLIFHQSYGLIVSLAVNNIAQSKFSYVPDDFLVGNQVPSVSFKCSHGFSVNQGILVFSVRAFTDSFNECGLTGDLTFSNCNLRQFDAAVLNNCKRLNKLAFMDSHVESLIDIPSLTNFTVYSPRQWAGANQRGLSRMTLAPGASLPLLTYLDLTGNSLDDDSINFVADETVIEEMHLEGNNFAFVPNLTSAFNLHTFSIALNVSSSTPILLPNPRAQSRSLNASFYSSLKIKNEVTVLDGMFGQDAVNLKLNMTEFKEDVFFEPLSQSPGLVVYCALAVGAQSPSCPDTNPTSYCSCYPEGPGFRVECEGDYATAEKMREALTFYQSYLKHLAFVDSHVESLIDFPTLTNLQNLTVYSPRQWTAAPQRGLSRMALAPGASLPLLSYLDLTGNSLEDDSVKFVSQEISVQEMHLEGNHFSSVPSLTNCLNLHTFSTTLDISSSVSIQLPNPRDQLQPLKASFYPSSSTVHEVTSLEGMFGNDILNLKLDMTRFDESVFLGPLQSSNLIISLNPDSKFLYGCNIAWLVRDNRQLLTRVRNGFCADGTAFESIPEQELSGSAINSFSSYYRTNTEIVFPCLF</sequence>
<dbReference type="PANTHER" id="PTHR24364:SF18">
    <property type="entry name" value="LP06937P"/>
    <property type="match status" value="1"/>
</dbReference>
<proteinExistence type="predicted"/>
<reference evidence="4 5" key="1">
    <citation type="submission" date="2022-05" db="EMBL/GenBank/DDBJ databases">
        <title>A multi-omics perspective on studying reproductive biology in Daphnia sinensis.</title>
        <authorList>
            <person name="Jia J."/>
        </authorList>
    </citation>
    <scope>NUCLEOTIDE SEQUENCE [LARGE SCALE GENOMIC DNA]</scope>
    <source>
        <strain evidence="4 5">WSL</strain>
    </source>
</reference>
<dbReference type="GO" id="GO:0016020">
    <property type="term" value="C:membrane"/>
    <property type="evidence" value="ECO:0007669"/>
    <property type="project" value="TreeGrafter"/>
</dbReference>
<accession>A0AAD5PPC0</accession>
<keyword evidence="2" id="KW-0732">Signal</keyword>
<keyword evidence="5" id="KW-1185">Reference proteome</keyword>
<name>A0AAD5PPC0_9CRUS</name>
<gene>
    <name evidence="4" type="ORF">GHT06_020688</name>
</gene>
<dbReference type="Gene3D" id="3.80.10.10">
    <property type="entry name" value="Ribonuclease Inhibitor"/>
    <property type="match status" value="2"/>
</dbReference>
<dbReference type="EMBL" id="WJBH02000009">
    <property type="protein sequence ID" value="KAI9552808.1"/>
    <property type="molecule type" value="Genomic_DNA"/>
</dbReference>
<evidence type="ECO:0008006" key="6">
    <source>
        <dbReference type="Google" id="ProtNLM"/>
    </source>
</evidence>
<evidence type="ECO:0000256" key="2">
    <source>
        <dbReference type="ARBA" id="ARBA00022729"/>
    </source>
</evidence>
<evidence type="ECO:0000256" key="3">
    <source>
        <dbReference type="ARBA" id="ARBA00022737"/>
    </source>
</evidence>
<dbReference type="InterPro" id="IPR052286">
    <property type="entry name" value="Wnt_signaling_inhibitor"/>
</dbReference>
<organism evidence="4 5">
    <name type="scientific">Daphnia sinensis</name>
    <dbReference type="NCBI Taxonomy" id="1820382"/>
    <lineage>
        <taxon>Eukaryota</taxon>
        <taxon>Metazoa</taxon>
        <taxon>Ecdysozoa</taxon>
        <taxon>Arthropoda</taxon>
        <taxon>Crustacea</taxon>
        <taxon>Branchiopoda</taxon>
        <taxon>Diplostraca</taxon>
        <taxon>Cladocera</taxon>
        <taxon>Anomopoda</taxon>
        <taxon>Daphniidae</taxon>
        <taxon>Daphnia</taxon>
        <taxon>Daphnia similis group</taxon>
    </lineage>
</organism>
<evidence type="ECO:0000313" key="4">
    <source>
        <dbReference type="EMBL" id="KAI9552808.1"/>
    </source>
</evidence>
<dbReference type="Proteomes" id="UP000820818">
    <property type="component" value="Linkage Group LG9"/>
</dbReference>
<protein>
    <recommendedName>
        <fullName evidence="6">Membrane glycoprotein lig-1</fullName>
    </recommendedName>
</protein>
<evidence type="ECO:0000256" key="1">
    <source>
        <dbReference type="ARBA" id="ARBA00022614"/>
    </source>
</evidence>
<dbReference type="AlphaFoldDB" id="A0AAD5PPC0"/>
<keyword evidence="1" id="KW-0433">Leucine-rich repeat</keyword>
<dbReference type="InterPro" id="IPR032675">
    <property type="entry name" value="LRR_dom_sf"/>
</dbReference>
<keyword evidence="3" id="KW-0677">Repeat</keyword>